<organism evidence="1 2">
    <name type="scientific">Panagrolaimus sp. ES5</name>
    <dbReference type="NCBI Taxonomy" id="591445"/>
    <lineage>
        <taxon>Eukaryota</taxon>
        <taxon>Metazoa</taxon>
        <taxon>Ecdysozoa</taxon>
        <taxon>Nematoda</taxon>
        <taxon>Chromadorea</taxon>
        <taxon>Rhabditida</taxon>
        <taxon>Tylenchina</taxon>
        <taxon>Panagrolaimomorpha</taxon>
        <taxon>Panagrolaimoidea</taxon>
        <taxon>Panagrolaimidae</taxon>
        <taxon>Panagrolaimus</taxon>
    </lineage>
</organism>
<name>A0AC34FYK0_9BILA</name>
<reference evidence="2" key="1">
    <citation type="submission" date="2022-11" db="UniProtKB">
        <authorList>
            <consortium name="WormBaseParasite"/>
        </authorList>
    </citation>
    <scope>IDENTIFICATION</scope>
</reference>
<proteinExistence type="predicted"/>
<evidence type="ECO:0000313" key="1">
    <source>
        <dbReference type="Proteomes" id="UP000887579"/>
    </source>
</evidence>
<dbReference type="Proteomes" id="UP000887579">
    <property type="component" value="Unplaced"/>
</dbReference>
<dbReference type="WBParaSite" id="ES5_v2.g22520.t1">
    <property type="protein sequence ID" value="ES5_v2.g22520.t1"/>
    <property type="gene ID" value="ES5_v2.g22520"/>
</dbReference>
<evidence type="ECO:0000313" key="2">
    <source>
        <dbReference type="WBParaSite" id="ES5_v2.g22520.t1"/>
    </source>
</evidence>
<protein>
    <submittedName>
        <fullName evidence="2">Uncharacterized protein</fullName>
    </submittedName>
</protein>
<sequence length="162" mass="19108">MIFFVRFSIIFAFLFIDTWAYQQYRTLKCTTPNNQIKAGKDRAKCRLIIKDIETEKPIRQSAENAGCFTEFHKNEERIYCSFVCPFAHTTSMKGIEQGHQACYNYHSYQIEKRENEWFIWRSGKCLNSTVTLDIGCQFDQPFKQIISNDSEVFARLRSRAVN</sequence>
<accession>A0AC34FYK0</accession>